<accession>A0A1D8GAU6</accession>
<dbReference type="PATRIC" id="fig|285473.5.peg.5762"/>
<dbReference type="Proteomes" id="UP000095349">
    <property type="component" value="Chromosome"/>
</dbReference>
<feature type="signal peptide" evidence="1">
    <location>
        <begin position="1"/>
        <end position="20"/>
    </location>
</feature>
<dbReference type="KEGG" id="srn:A4G23_05463"/>
<dbReference type="GeneID" id="33063233"/>
<evidence type="ECO:0000313" key="3">
    <source>
        <dbReference type="Proteomes" id="UP000095349"/>
    </source>
</evidence>
<keyword evidence="3" id="KW-1185">Reference proteome</keyword>
<evidence type="ECO:0000313" key="2">
    <source>
        <dbReference type="EMBL" id="AOT62564.1"/>
    </source>
</evidence>
<reference evidence="2 3" key="1">
    <citation type="submission" date="2016-09" db="EMBL/GenBank/DDBJ databases">
        <title>Streptomyces rubrolavendulae MJM4426 Genome sequencing and assembly.</title>
        <authorList>
            <person name="Kim J.-G."/>
        </authorList>
    </citation>
    <scope>NUCLEOTIDE SEQUENCE [LARGE SCALE GENOMIC DNA]</scope>
    <source>
        <strain evidence="2 3">MJM4426</strain>
    </source>
</reference>
<evidence type="ECO:0000256" key="1">
    <source>
        <dbReference type="SAM" id="SignalP"/>
    </source>
</evidence>
<evidence type="ECO:0008006" key="4">
    <source>
        <dbReference type="Google" id="ProtNLM"/>
    </source>
</evidence>
<dbReference type="AlphaFoldDB" id="A0A1D8GAU6"/>
<keyword evidence="1" id="KW-0732">Signal</keyword>
<dbReference type="EMBL" id="CP017316">
    <property type="protein sequence ID" value="AOT62564.1"/>
    <property type="molecule type" value="Genomic_DNA"/>
</dbReference>
<protein>
    <recommendedName>
        <fullName evidence="4">Secreted protein</fullName>
    </recommendedName>
</protein>
<proteinExistence type="predicted"/>
<dbReference type="STRING" id="285473.A4G23_05463"/>
<feature type="chain" id="PRO_5038858986" description="Secreted protein" evidence="1">
    <location>
        <begin position="21"/>
        <end position="88"/>
    </location>
</feature>
<organism evidence="2 3">
    <name type="scientific">Streptomyces rubrolavendulae</name>
    <dbReference type="NCBI Taxonomy" id="285473"/>
    <lineage>
        <taxon>Bacteria</taxon>
        <taxon>Bacillati</taxon>
        <taxon>Actinomycetota</taxon>
        <taxon>Actinomycetes</taxon>
        <taxon>Kitasatosporales</taxon>
        <taxon>Streptomycetaceae</taxon>
        <taxon>Streptomyces</taxon>
    </lineage>
</organism>
<gene>
    <name evidence="2" type="ORF">A4G23_05463</name>
</gene>
<sequence length="88" mass="8851">MPRTALLAPAVCTLAAAATAASFVQGRPWTGAVRLLPAALTSHPALLPHHRARAGAGRHPSTAWASTARAAACAVHGTCGGCAHEVRP</sequence>
<name>A0A1D8GAU6_9ACTN</name>
<dbReference type="RefSeq" id="WP_069979337.1">
    <property type="nucleotide sequence ID" value="NZ_CP017316.1"/>
</dbReference>